<gene>
    <name evidence="3" type="ORF">H0E87_028751</name>
</gene>
<comment type="subcellular location">
    <subcellularLocation>
        <location evidence="1">Membrane</location>
        <topology evidence="1">Single-pass type I membrane protein</topology>
    </subcellularLocation>
</comment>
<keyword evidence="4" id="KW-1185">Reference proteome</keyword>
<evidence type="ECO:0000256" key="1">
    <source>
        <dbReference type="ARBA" id="ARBA00004479"/>
    </source>
</evidence>
<proteinExistence type="predicted"/>
<dbReference type="Pfam" id="PF07714">
    <property type="entry name" value="PK_Tyr_Ser-Thr"/>
    <property type="match status" value="1"/>
</dbReference>
<dbReference type="GO" id="GO:0005524">
    <property type="term" value="F:ATP binding"/>
    <property type="evidence" value="ECO:0007669"/>
    <property type="project" value="InterPro"/>
</dbReference>
<dbReference type="Gene3D" id="1.10.510.10">
    <property type="entry name" value="Transferase(Phosphotransferase) domain 1"/>
    <property type="match status" value="1"/>
</dbReference>
<dbReference type="PROSITE" id="PS50011">
    <property type="entry name" value="PROTEIN_KINASE_DOM"/>
    <property type="match status" value="1"/>
</dbReference>
<dbReference type="PANTHER" id="PTHR48006:SF88">
    <property type="entry name" value="LRR RECEPTOR-LIKE KINASE FAMILY PROTEIN"/>
    <property type="match status" value="1"/>
</dbReference>
<accession>A0A8T2WT05</accession>
<protein>
    <recommendedName>
        <fullName evidence="2">Protein kinase domain-containing protein</fullName>
    </recommendedName>
</protein>
<dbReference type="InterPro" id="IPR000719">
    <property type="entry name" value="Prot_kinase_dom"/>
</dbReference>
<dbReference type="EMBL" id="JACEGQ020000017">
    <property type="protein sequence ID" value="KAH8484409.1"/>
    <property type="molecule type" value="Genomic_DNA"/>
</dbReference>
<evidence type="ECO:0000313" key="3">
    <source>
        <dbReference type="EMBL" id="KAH8484409.1"/>
    </source>
</evidence>
<name>A0A8T2WT05_POPDE</name>
<dbReference type="InterPro" id="IPR051824">
    <property type="entry name" value="LRR_Rcpt-Like_S/T_Kinase"/>
</dbReference>
<dbReference type="SUPFAM" id="SSF56112">
    <property type="entry name" value="Protein kinase-like (PK-like)"/>
    <property type="match status" value="1"/>
</dbReference>
<comment type="caution">
    <text evidence="3">The sequence shown here is derived from an EMBL/GenBank/DDBJ whole genome shotgun (WGS) entry which is preliminary data.</text>
</comment>
<feature type="domain" description="Protein kinase" evidence="2">
    <location>
        <begin position="1"/>
        <end position="207"/>
    </location>
</feature>
<evidence type="ECO:0000259" key="2">
    <source>
        <dbReference type="PROSITE" id="PS50011"/>
    </source>
</evidence>
<organism evidence="3 4">
    <name type="scientific">Populus deltoides</name>
    <name type="common">Eastern poplar</name>
    <name type="synonym">Eastern cottonwood</name>
    <dbReference type="NCBI Taxonomy" id="3696"/>
    <lineage>
        <taxon>Eukaryota</taxon>
        <taxon>Viridiplantae</taxon>
        <taxon>Streptophyta</taxon>
        <taxon>Embryophyta</taxon>
        <taxon>Tracheophyta</taxon>
        <taxon>Spermatophyta</taxon>
        <taxon>Magnoliopsida</taxon>
        <taxon>eudicotyledons</taxon>
        <taxon>Gunneridae</taxon>
        <taxon>Pentapetalae</taxon>
        <taxon>rosids</taxon>
        <taxon>fabids</taxon>
        <taxon>Malpighiales</taxon>
        <taxon>Salicaceae</taxon>
        <taxon>Saliceae</taxon>
        <taxon>Populus</taxon>
    </lineage>
</organism>
<dbReference type="GO" id="GO:0004672">
    <property type="term" value="F:protein kinase activity"/>
    <property type="evidence" value="ECO:0007669"/>
    <property type="project" value="InterPro"/>
</dbReference>
<dbReference type="AlphaFoldDB" id="A0A8T2WT05"/>
<evidence type="ECO:0000313" key="4">
    <source>
        <dbReference type="Proteomes" id="UP000807159"/>
    </source>
</evidence>
<dbReference type="Proteomes" id="UP000807159">
    <property type="component" value="Chromosome 17"/>
</dbReference>
<reference evidence="3" key="1">
    <citation type="journal article" date="2021" name="J. Hered.">
        <title>Genome Assembly of Salicaceae Populus deltoides (Eastern Cottonwood) I-69 Based on Nanopore Sequencing and Hi-C Technologies.</title>
        <authorList>
            <person name="Bai S."/>
            <person name="Wu H."/>
            <person name="Zhang J."/>
            <person name="Pan Z."/>
            <person name="Zhao W."/>
            <person name="Li Z."/>
            <person name="Tong C."/>
        </authorList>
    </citation>
    <scope>NUCLEOTIDE SEQUENCE</scope>
    <source>
        <tissue evidence="3">Leaf</tissue>
    </source>
</reference>
<dbReference type="InterPro" id="IPR011009">
    <property type="entry name" value="Kinase-like_dom_sf"/>
</dbReference>
<dbReference type="PANTHER" id="PTHR48006">
    <property type="entry name" value="LEUCINE-RICH REPEAT-CONTAINING PROTEIN DDB_G0281931-RELATED"/>
    <property type="match status" value="1"/>
</dbReference>
<dbReference type="GO" id="GO:0016020">
    <property type="term" value="C:membrane"/>
    <property type="evidence" value="ECO:0007669"/>
    <property type="project" value="UniProtKB-SubCell"/>
</dbReference>
<sequence length="366" mass="41890">MPQLLGFSMTSKHWLLVYKYMPNGNLYDWLHPMEGQAKIMEWTVRFKVAIGLARGLAWLHQDCSSTIRAFHLNISSKCILLDQDFEPKLSNFGEAIIVNPTNTSTVNGEFWDTAFAKEDVYGFGVVLLELITGVDSSRMTGSSNSLLNEWISHLLTSSKIYDAIDKSLVGQGFDDEIFQLLKVACQCVDSIPDRRPTTHQVYKDIRAMRERCRQIDDSEILVQQHEIYPPSSKATLLRLKWHRVNRNRKNRTNLGNPIMFSYNKQVCKKQWGCLRTSFNYLSKFKKDLPPAKQPHVLSSSQRWNFTDLLVSKVPKNLDLFSKKKTSSKRQAQATVANIFSESKVVRLPRCDPSPIAYLLGNAILCH</sequence>
<dbReference type="InterPro" id="IPR001245">
    <property type="entry name" value="Ser-Thr/Tyr_kinase_cat_dom"/>
</dbReference>